<dbReference type="GO" id="GO:0003676">
    <property type="term" value="F:nucleic acid binding"/>
    <property type="evidence" value="ECO:0007669"/>
    <property type="project" value="InterPro"/>
</dbReference>
<dbReference type="SUPFAM" id="SSF52980">
    <property type="entry name" value="Restriction endonuclease-like"/>
    <property type="match status" value="1"/>
</dbReference>
<dbReference type="Pfam" id="PF02021">
    <property type="entry name" value="UPF0102"/>
    <property type="match status" value="1"/>
</dbReference>
<dbReference type="HAMAP" id="MF_00048">
    <property type="entry name" value="UPF0102"/>
    <property type="match status" value="1"/>
</dbReference>
<dbReference type="PANTHER" id="PTHR34039">
    <property type="entry name" value="UPF0102 PROTEIN YRAN"/>
    <property type="match status" value="1"/>
</dbReference>
<reference evidence="1" key="1">
    <citation type="submission" date="2018-06" db="EMBL/GenBank/DDBJ databases">
        <authorList>
            <person name="Zhirakovskaya E."/>
        </authorList>
    </citation>
    <scope>NUCLEOTIDE SEQUENCE</scope>
</reference>
<dbReference type="Gene3D" id="3.40.1350.10">
    <property type="match status" value="1"/>
</dbReference>
<dbReference type="EMBL" id="UOFM01000195">
    <property type="protein sequence ID" value="VAW76796.1"/>
    <property type="molecule type" value="Genomic_DNA"/>
</dbReference>
<dbReference type="AlphaFoldDB" id="A0A3B0Z7Z1"/>
<dbReference type="CDD" id="cd20736">
    <property type="entry name" value="PoNe_Nuclease"/>
    <property type="match status" value="1"/>
</dbReference>
<dbReference type="InterPro" id="IPR011856">
    <property type="entry name" value="tRNA_endonuc-like_dom_sf"/>
</dbReference>
<proteinExistence type="inferred from homology"/>
<dbReference type="NCBIfam" id="NF009150">
    <property type="entry name" value="PRK12497.1-3"/>
    <property type="match status" value="1"/>
</dbReference>
<dbReference type="PANTHER" id="PTHR34039:SF1">
    <property type="entry name" value="UPF0102 PROTEIN YRAN"/>
    <property type="match status" value="1"/>
</dbReference>
<dbReference type="InterPro" id="IPR003509">
    <property type="entry name" value="UPF0102_YraN-like"/>
</dbReference>
<dbReference type="NCBIfam" id="TIGR00252">
    <property type="entry name" value="YraN family protein"/>
    <property type="match status" value="1"/>
</dbReference>
<sequence length="120" mass="13882">MNHRATGDQAETLACKFLQCRGLTLVTRNFHCRGGEIDLIMRDSGTLVFVEVRYRRQTRYGRAAETVVKRKQVRIIRCAQYYIHCHHAWNDAARFDVVSIEGEPGNLAIDWLKDAFRLDA</sequence>
<protein>
    <submittedName>
        <fullName evidence="1">UPF0102 protein YraN</fullName>
    </submittedName>
</protein>
<gene>
    <name evidence="1" type="ORF">MNBD_GAMMA14-485</name>
</gene>
<evidence type="ECO:0000313" key="1">
    <source>
        <dbReference type="EMBL" id="VAW76796.1"/>
    </source>
</evidence>
<name>A0A3B0Z7Z1_9ZZZZ</name>
<dbReference type="InterPro" id="IPR011335">
    <property type="entry name" value="Restrct_endonuc-II-like"/>
</dbReference>
<accession>A0A3B0Z7Z1</accession>
<organism evidence="1">
    <name type="scientific">hydrothermal vent metagenome</name>
    <dbReference type="NCBI Taxonomy" id="652676"/>
    <lineage>
        <taxon>unclassified sequences</taxon>
        <taxon>metagenomes</taxon>
        <taxon>ecological metagenomes</taxon>
    </lineage>
</organism>